<reference evidence="1" key="1">
    <citation type="journal article" date="2023" name="Mol. Phylogenet. Evol.">
        <title>Genome-scale phylogeny and comparative genomics of the fungal order Sordariales.</title>
        <authorList>
            <person name="Hensen N."/>
            <person name="Bonometti L."/>
            <person name="Westerberg I."/>
            <person name="Brannstrom I.O."/>
            <person name="Guillou S."/>
            <person name="Cros-Aarteil S."/>
            <person name="Calhoun S."/>
            <person name="Haridas S."/>
            <person name="Kuo A."/>
            <person name="Mondo S."/>
            <person name="Pangilinan J."/>
            <person name="Riley R."/>
            <person name="LaButti K."/>
            <person name="Andreopoulos B."/>
            <person name="Lipzen A."/>
            <person name="Chen C."/>
            <person name="Yan M."/>
            <person name="Daum C."/>
            <person name="Ng V."/>
            <person name="Clum A."/>
            <person name="Steindorff A."/>
            <person name="Ohm R.A."/>
            <person name="Martin F."/>
            <person name="Silar P."/>
            <person name="Natvig D.O."/>
            <person name="Lalanne C."/>
            <person name="Gautier V."/>
            <person name="Ament-Velasquez S.L."/>
            <person name="Kruys A."/>
            <person name="Hutchinson M.I."/>
            <person name="Powell A.J."/>
            <person name="Barry K."/>
            <person name="Miller A.N."/>
            <person name="Grigoriev I.V."/>
            <person name="Debuchy R."/>
            <person name="Gladieux P."/>
            <person name="Hiltunen Thoren M."/>
            <person name="Johannesson H."/>
        </authorList>
    </citation>
    <scope>NUCLEOTIDE SEQUENCE</scope>
    <source>
        <strain evidence="1">CBS 532.94</strain>
    </source>
</reference>
<sequence>MSERELEDVGMAQFLPPLLYVETVSEAIVDVLYSGYGGALYLPTGGYEIRRHVAAPEWFFRLVIKHSTAQLGADLRERQVIDVTGWLQAESR</sequence>
<dbReference type="Proteomes" id="UP001303760">
    <property type="component" value="Unassembled WGS sequence"/>
</dbReference>
<gene>
    <name evidence="1" type="ORF">C8A03DRAFT_36238</name>
</gene>
<evidence type="ECO:0000313" key="2">
    <source>
        <dbReference type="Proteomes" id="UP001303760"/>
    </source>
</evidence>
<protein>
    <submittedName>
        <fullName evidence="1">Uncharacterized protein</fullName>
    </submittedName>
</protein>
<organism evidence="1 2">
    <name type="scientific">Achaetomium macrosporum</name>
    <dbReference type="NCBI Taxonomy" id="79813"/>
    <lineage>
        <taxon>Eukaryota</taxon>
        <taxon>Fungi</taxon>
        <taxon>Dikarya</taxon>
        <taxon>Ascomycota</taxon>
        <taxon>Pezizomycotina</taxon>
        <taxon>Sordariomycetes</taxon>
        <taxon>Sordariomycetidae</taxon>
        <taxon>Sordariales</taxon>
        <taxon>Chaetomiaceae</taxon>
        <taxon>Achaetomium</taxon>
    </lineage>
</organism>
<accession>A0AAN7C6K1</accession>
<dbReference type="AlphaFoldDB" id="A0AAN7C6K1"/>
<comment type="caution">
    <text evidence="1">The sequence shown here is derived from an EMBL/GenBank/DDBJ whole genome shotgun (WGS) entry which is preliminary data.</text>
</comment>
<dbReference type="EMBL" id="MU860230">
    <property type="protein sequence ID" value="KAK4235886.1"/>
    <property type="molecule type" value="Genomic_DNA"/>
</dbReference>
<proteinExistence type="predicted"/>
<keyword evidence="2" id="KW-1185">Reference proteome</keyword>
<reference evidence="1" key="2">
    <citation type="submission" date="2023-05" db="EMBL/GenBank/DDBJ databases">
        <authorList>
            <consortium name="Lawrence Berkeley National Laboratory"/>
            <person name="Steindorff A."/>
            <person name="Hensen N."/>
            <person name="Bonometti L."/>
            <person name="Westerberg I."/>
            <person name="Brannstrom I.O."/>
            <person name="Guillou S."/>
            <person name="Cros-Aarteil S."/>
            <person name="Calhoun S."/>
            <person name="Haridas S."/>
            <person name="Kuo A."/>
            <person name="Mondo S."/>
            <person name="Pangilinan J."/>
            <person name="Riley R."/>
            <person name="Labutti K."/>
            <person name="Andreopoulos B."/>
            <person name="Lipzen A."/>
            <person name="Chen C."/>
            <person name="Yanf M."/>
            <person name="Daum C."/>
            <person name="Ng V."/>
            <person name="Clum A."/>
            <person name="Ohm R."/>
            <person name="Martin F."/>
            <person name="Silar P."/>
            <person name="Natvig D."/>
            <person name="Lalanne C."/>
            <person name="Gautier V."/>
            <person name="Ament-Velasquez S.L."/>
            <person name="Kruys A."/>
            <person name="Hutchinson M.I."/>
            <person name="Powell A.J."/>
            <person name="Barry K."/>
            <person name="Miller A.N."/>
            <person name="Grigoriev I.V."/>
            <person name="Debuchy R."/>
            <person name="Gladieux P."/>
            <person name="Thoren M.H."/>
            <person name="Johannesson H."/>
        </authorList>
    </citation>
    <scope>NUCLEOTIDE SEQUENCE</scope>
    <source>
        <strain evidence="1">CBS 532.94</strain>
    </source>
</reference>
<evidence type="ECO:0000313" key="1">
    <source>
        <dbReference type="EMBL" id="KAK4235886.1"/>
    </source>
</evidence>
<name>A0AAN7C6K1_9PEZI</name>